<gene>
    <name evidence="2" type="ORF">X975_20797</name>
</gene>
<dbReference type="PANTHER" id="PTHR23324">
    <property type="entry name" value="SEC14 RELATED PROTEIN"/>
    <property type="match status" value="1"/>
</dbReference>
<dbReference type="SUPFAM" id="SSF101576">
    <property type="entry name" value="Supernatant protein factor (SPF), C-terminal domain"/>
    <property type="match status" value="1"/>
</dbReference>
<organism evidence="2 3">
    <name type="scientific">Stegodyphus mimosarum</name>
    <name type="common">African social velvet spider</name>
    <dbReference type="NCBI Taxonomy" id="407821"/>
    <lineage>
        <taxon>Eukaryota</taxon>
        <taxon>Metazoa</taxon>
        <taxon>Ecdysozoa</taxon>
        <taxon>Arthropoda</taxon>
        <taxon>Chelicerata</taxon>
        <taxon>Arachnida</taxon>
        <taxon>Araneae</taxon>
        <taxon>Araneomorphae</taxon>
        <taxon>Entelegynae</taxon>
        <taxon>Eresoidea</taxon>
        <taxon>Eresidae</taxon>
        <taxon>Stegodyphus</taxon>
    </lineage>
</organism>
<proteinExistence type="predicted"/>
<dbReference type="Proteomes" id="UP000054359">
    <property type="component" value="Unassembled WGS sequence"/>
</dbReference>
<dbReference type="Pfam" id="PF00650">
    <property type="entry name" value="CRAL_TRIO"/>
    <property type="match status" value="1"/>
</dbReference>
<dbReference type="InterPro" id="IPR036598">
    <property type="entry name" value="GOLD_dom_sf"/>
</dbReference>
<feature type="domain" description="CRAL-TRIO" evidence="1">
    <location>
        <begin position="1"/>
        <end position="81"/>
    </location>
</feature>
<dbReference type="GO" id="GO:0005737">
    <property type="term" value="C:cytoplasm"/>
    <property type="evidence" value="ECO:0007669"/>
    <property type="project" value="TreeGrafter"/>
</dbReference>
<dbReference type="CDD" id="cd00170">
    <property type="entry name" value="SEC14"/>
    <property type="match status" value="1"/>
</dbReference>
<dbReference type="OrthoDB" id="6416797at2759"/>
<dbReference type="AlphaFoldDB" id="A0A087TEP9"/>
<dbReference type="STRING" id="407821.A0A087TEP9"/>
<dbReference type="PROSITE" id="PS50191">
    <property type="entry name" value="CRAL_TRIO"/>
    <property type="match status" value="1"/>
</dbReference>
<reference evidence="2 3" key="1">
    <citation type="submission" date="2013-11" db="EMBL/GenBank/DDBJ databases">
        <title>Genome sequencing of Stegodyphus mimosarum.</title>
        <authorList>
            <person name="Bechsgaard J."/>
        </authorList>
    </citation>
    <scope>NUCLEOTIDE SEQUENCE [LARGE SCALE GENOMIC DNA]</scope>
</reference>
<dbReference type="Gene3D" id="2.60.120.680">
    <property type="entry name" value="GOLD domain"/>
    <property type="match status" value="1"/>
</dbReference>
<dbReference type="InterPro" id="IPR001251">
    <property type="entry name" value="CRAL-TRIO_dom"/>
</dbReference>
<dbReference type="Gene3D" id="3.40.525.10">
    <property type="entry name" value="CRAL-TRIO lipid binding domain"/>
    <property type="match status" value="1"/>
</dbReference>
<dbReference type="InterPro" id="IPR051064">
    <property type="entry name" value="SEC14/CRAL-TRIO_domain"/>
</dbReference>
<dbReference type="InterPro" id="IPR036865">
    <property type="entry name" value="CRAL-TRIO_dom_sf"/>
</dbReference>
<accession>A0A087TEP9</accession>
<evidence type="ECO:0000313" key="2">
    <source>
        <dbReference type="EMBL" id="KFM63588.1"/>
    </source>
</evidence>
<sequence length="239" mass="27423">MGLDMVKIVQDYYPEIWKNILAVNAPFFFHHAFNILRPILSNNVLQNIRVASKEATPELLLEYVDPEVLPAFLGGQRVDSKGDPRCSEFIKFGGIIPQEYYLCNQTRLQKKNFETETVWIAARCYYNHPIVIQEIDSIIRIEISIEGGSVATTLLYRPLSKDSAEPDLPKKDERLDPQNEKHNVLLVSPCIRLQAHLAPVSYHNYAPWPGIYILKFDNSSSWLTSKRIDYSFQVEPPSS</sequence>
<name>A0A087TEP9_STEMI</name>
<feature type="non-terminal residue" evidence="2">
    <location>
        <position position="239"/>
    </location>
</feature>
<dbReference type="SUPFAM" id="SSF52087">
    <property type="entry name" value="CRAL/TRIO domain"/>
    <property type="match status" value="1"/>
</dbReference>
<keyword evidence="3" id="KW-1185">Reference proteome</keyword>
<evidence type="ECO:0000313" key="3">
    <source>
        <dbReference type="Proteomes" id="UP000054359"/>
    </source>
</evidence>
<protein>
    <submittedName>
        <fullName evidence="2">Retinal-binding protein</fullName>
    </submittedName>
</protein>
<dbReference type="EMBL" id="KK114877">
    <property type="protein sequence ID" value="KFM63588.1"/>
    <property type="molecule type" value="Genomic_DNA"/>
</dbReference>
<dbReference type="PANTHER" id="PTHR23324:SF83">
    <property type="entry name" value="SEC14-LIKE PROTEIN 2"/>
    <property type="match status" value="1"/>
</dbReference>
<evidence type="ECO:0000259" key="1">
    <source>
        <dbReference type="PROSITE" id="PS50191"/>
    </source>
</evidence>